<keyword evidence="2" id="KW-1185">Reference proteome</keyword>
<organism evidence="1 2">
    <name type="scientific">Actinorhabdospora filicis</name>
    <dbReference type="NCBI Taxonomy" id="1785913"/>
    <lineage>
        <taxon>Bacteria</taxon>
        <taxon>Bacillati</taxon>
        <taxon>Actinomycetota</taxon>
        <taxon>Actinomycetes</taxon>
        <taxon>Micromonosporales</taxon>
        <taxon>Micromonosporaceae</taxon>
        <taxon>Actinorhabdospora</taxon>
    </lineage>
</organism>
<proteinExistence type="predicted"/>
<comment type="caution">
    <text evidence="1">The sequence shown here is derived from an EMBL/GenBank/DDBJ whole genome shotgun (WGS) entry which is preliminary data.</text>
</comment>
<accession>A0A9W6SK64</accession>
<evidence type="ECO:0000313" key="1">
    <source>
        <dbReference type="EMBL" id="GLZ78520.1"/>
    </source>
</evidence>
<name>A0A9W6SK64_9ACTN</name>
<dbReference type="EMBL" id="BSTX01000002">
    <property type="protein sequence ID" value="GLZ78520.1"/>
    <property type="molecule type" value="Genomic_DNA"/>
</dbReference>
<dbReference type="AlphaFoldDB" id="A0A9W6SK64"/>
<protein>
    <submittedName>
        <fullName evidence="1">Uncharacterized protein</fullName>
    </submittedName>
</protein>
<dbReference type="RefSeq" id="WP_285663672.1">
    <property type="nucleotide sequence ID" value="NZ_BSTX01000002.1"/>
</dbReference>
<dbReference type="Proteomes" id="UP001165079">
    <property type="component" value="Unassembled WGS sequence"/>
</dbReference>
<sequence length="318" mass="35200">MGSRVHYILIADGRRTLFTRGGGSGYGFDVDFAVGPDVVFRWLAVLDADGRFSEPLPEADADHHVWLGDLSCEGAILIDADRRELLLYWSHAGTAYRVAMLDGYARTWPGWRIEWAFDGLGDLLARIGHGPAAVRDELWSADAVDRDAPEPGERFVVSRAGGGVHGLGGDSREPWWYGVSLLDRLPGAHSAAAWGEMPDGGMHLDEAARTAVVWSALPLRGLRDAWERLWPGWRLELRGADVDAQIALCGGLFAPPPIDLPRELKDLVKRVVRDWPIESVLRERGVDIEFLREIFSHYFEAGFTVPERDRAVSLLLGG</sequence>
<gene>
    <name evidence="1" type="ORF">Afil01_33270</name>
</gene>
<evidence type="ECO:0000313" key="2">
    <source>
        <dbReference type="Proteomes" id="UP001165079"/>
    </source>
</evidence>
<reference evidence="1" key="1">
    <citation type="submission" date="2023-03" db="EMBL/GenBank/DDBJ databases">
        <title>Actinorhabdospora filicis NBRC 111898.</title>
        <authorList>
            <person name="Ichikawa N."/>
            <person name="Sato H."/>
            <person name="Tonouchi N."/>
        </authorList>
    </citation>
    <scope>NUCLEOTIDE SEQUENCE</scope>
    <source>
        <strain evidence="1">NBRC 111898</strain>
    </source>
</reference>